<evidence type="ECO:0000256" key="1">
    <source>
        <dbReference type="ARBA" id="ARBA00022723"/>
    </source>
</evidence>
<organism evidence="7 8">
    <name type="scientific">Symbiodinium microadriaticum</name>
    <name type="common">Dinoflagellate</name>
    <name type="synonym">Zooxanthella microadriatica</name>
    <dbReference type="NCBI Taxonomy" id="2951"/>
    <lineage>
        <taxon>Eukaryota</taxon>
        <taxon>Sar</taxon>
        <taxon>Alveolata</taxon>
        <taxon>Dinophyceae</taxon>
        <taxon>Suessiales</taxon>
        <taxon>Symbiodiniaceae</taxon>
        <taxon>Symbiodinium</taxon>
    </lineage>
</organism>
<reference evidence="7 8" key="1">
    <citation type="submission" date="2016-02" db="EMBL/GenBank/DDBJ databases">
        <title>Genome analysis of coral dinoflagellate symbionts highlights evolutionary adaptations to a symbiotic lifestyle.</title>
        <authorList>
            <person name="Aranda M."/>
            <person name="Li Y."/>
            <person name="Liew Y.J."/>
            <person name="Baumgarten S."/>
            <person name="Simakov O."/>
            <person name="Wilson M."/>
            <person name="Piel J."/>
            <person name="Ashoor H."/>
            <person name="Bougouffa S."/>
            <person name="Bajic V.B."/>
            <person name="Ryu T."/>
            <person name="Ravasi T."/>
            <person name="Bayer T."/>
            <person name="Micklem G."/>
            <person name="Kim H."/>
            <person name="Bhak J."/>
            <person name="Lajeunesse T.C."/>
            <person name="Voolstra C.R."/>
        </authorList>
    </citation>
    <scope>NUCLEOTIDE SEQUENCE [LARGE SCALE GENOMIC DNA]</scope>
    <source>
        <strain evidence="7 8">CCMP2467</strain>
    </source>
</reference>
<dbReference type="AlphaFoldDB" id="A0A1Q9DR39"/>
<dbReference type="Proteomes" id="UP000186817">
    <property type="component" value="Unassembled WGS sequence"/>
</dbReference>
<evidence type="ECO:0000313" key="8">
    <source>
        <dbReference type="Proteomes" id="UP000186817"/>
    </source>
</evidence>
<protein>
    <submittedName>
        <fullName evidence="7">Zinc finger MYND domain-containing protein 10</fullName>
    </submittedName>
</protein>
<gene>
    <name evidence="7" type="primary">zmynd10</name>
    <name evidence="7" type="ORF">AK812_SmicGene20001</name>
</gene>
<evidence type="ECO:0000256" key="5">
    <source>
        <dbReference type="SAM" id="MobiDB-lite"/>
    </source>
</evidence>
<keyword evidence="3" id="KW-0862">Zinc</keyword>
<dbReference type="EMBL" id="LSRX01000426">
    <property type="protein sequence ID" value="OLP97633.1"/>
    <property type="molecule type" value="Genomic_DNA"/>
</dbReference>
<keyword evidence="2 4" id="KW-0863">Zinc-finger</keyword>
<dbReference type="Gene3D" id="6.10.140.2220">
    <property type="match status" value="1"/>
</dbReference>
<evidence type="ECO:0000313" key="7">
    <source>
        <dbReference type="EMBL" id="OLP97633.1"/>
    </source>
</evidence>
<dbReference type="Pfam" id="PF01753">
    <property type="entry name" value="zf-MYND"/>
    <property type="match status" value="1"/>
</dbReference>
<proteinExistence type="predicted"/>
<dbReference type="PROSITE" id="PS50865">
    <property type="entry name" value="ZF_MYND_2"/>
    <property type="match status" value="1"/>
</dbReference>
<comment type="caution">
    <text evidence="7">The sequence shown here is derived from an EMBL/GenBank/DDBJ whole genome shotgun (WGS) entry which is preliminary data.</text>
</comment>
<evidence type="ECO:0000256" key="2">
    <source>
        <dbReference type="ARBA" id="ARBA00022771"/>
    </source>
</evidence>
<feature type="domain" description="MYND-type" evidence="6">
    <location>
        <begin position="1"/>
        <end position="33"/>
    </location>
</feature>
<feature type="region of interest" description="Disordered" evidence="5">
    <location>
        <begin position="33"/>
        <end position="55"/>
    </location>
</feature>
<dbReference type="OrthoDB" id="341421at2759"/>
<evidence type="ECO:0000259" key="6">
    <source>
        <dbReference type="PROSITE" id="PS50865"/>
    </source>
</evidence>
<evidence type="ECO:0000256" key="3">
    <source>
        <dbReference type="ARBA" id="ARBA00022833"/>
    </source>
</evidence>
<name>A0A1Q9DR39_SYMMI</name>
<dbReference type="SUPFAM" id="SSF144232">
    <property type="entry name" value="HIT/MYND zinc finger-like"/>
    <property type="match status" value="1"/>
</dbReference>
<sequence length="142" mass="16197">MAPAAKQCSGCRAFWYCTRECQRKHWVNHKHECGHAKQEPAAGKPSPEELAEEERQFHTVTDIVTKHREGATNKNVWVTRYGDKMYEDLEDARKLPGIKEHLDDLDRAPNAHGEVALNMLFSAAEGVSRAKTLEYFQKMKAS</sequence>
<dbReference type="GO" id="GO:0008270">
    <property type="term" value="F:zinc ion binding"/>
    <property type="evidence" value="ECO:0007669"/>
    <property type="project" value="UniProtKB-KW"/>
</dbReference>
<evidence type="ECO:0000256" key="4">
    <source>
        <dbReference type="PROSITE-ProRule" id="PRU00134"/>
    </source>
</evidence>
<dbReference type="InterPro" id="IPR002893">
    <property type="entry name" value="Znf_MYND"/>
</dbReference>
<keyword evidence="8" id="KW-1185">Reference proteome</keyword>
<accession>A0A1Q9DR39</accession>
<keyword evidence="1" id="KW-0479">Metal-binding</keyword>